<dbReference type="KEGG" id="mri:Mal4_06440"/>
<feature type="domain" description="Pyrrolo-quinoline quinone repeat" evidence="2">
    <location>
        <begin position="86"/>
        <end position="343"/>
    </location>
</feature>
<dbReference type="Gene3D" id="2.130.10.10">
    <property type="entry name" value="YVTN repeat-like/Quinoprotein amine dehydrogenase"/>
    <property type="match status" value="1"/>
</dbReference>
<dbReference type="Pfam" id="PF13360">
    <property type="entry name" value="PQQ_2"/>
    <property type="match status" value="1"/>
</dbReference>
<dbReference type="InterPro" id="IPR002372">
    <property type="entry name" value="PQQ_rpt_dom"/>
</dbReference>
<keyword evidence="4" id="KW-1185">Reference proteome</keyword>
<dbReference type="EMBL" id="CP036275">
    <property type="protein sequence ID" value="QDU36359.1"/>
    <property type="molecule type" value="Genomic_DNA"/>
</dbReference>
<dbReference type="Gene3D" id="2.40.10.480">
    <property type="match status" value="1"/>
</dbReference>
<dbReference type="PROSITE" id="PS51257">
    <property type="entry name" value="PROKAR_LIPOPROTEIN"/>
    <property type="match status" value="1"/>
</dbReference>
<dbReference type="PANTHER" id="PTHR34512:SF30">
    <property type="entry name" value="OUTER MEMBRANE PROTEIN ASSEMBLY FACTOR BAMB"/>
    <property type="match status" value="1"/>
</dbReference>
<gene>
    <name evidence="3" type="primary">qgdA</name>
    <name evidence="3" type="ORF">Mal4_06440</name>
</gene>
<dbReference type="InterPro" id="IPR015943">
    <property type="entry name" value="WD40/YVTN_repeat-like_dom_sf"/>
</dbReference>
<sequence length="425" mass="46478" precursor="true">MPRIFARSSLLLLVSLACARPSLIAADIEWTGWLGPQRTGRVEGYTPPASWPDQFEKQWQVDVGTGYGSPLVADGRVWQHARLGENEVVWCLDLATGETIWQQSYETPFKIGGGAEFHGKGPKSSPELADGRVFTLSITGLLSAWNAETGQQLWQRDYSTKFSPNHPYWGASTSPLVDGDRVILHVGNDEGGTLIALNAATGEELWRQGKDAPSYSSAILVEIDGVRQVIDWNQRVLTGVDAATGKQLWETPFPQVSSDQNMPTPSFHEGHVIVGAENRGVRSFTPRLKKDGDWTVTENWHQKDVALDMATAVVNDGLLYGFSHYRRGQLFCLDIASGEVLWSGPGRTGDNATFLSIEGYVIALTDSGELQIVAATGDGFEQVASYKVADTPSWAPPVLLKDGILIKAENTLARWSLPEASDKRP</sequence>
<evidence type="ECO:0000313" key="3">
    <source>
        <dbReference type="EMBL" id="QDU36359.1"/>
    </source>
</evidence>
<dbReference type="Proteomes" id="UP000320496">
    <property type="component" value="Chromosome"/>
</dbReference>
<dbReference type="SMART" id="SM00564">
    <property type="entry name" value="PQQ"/>
    <property type="match status" value="6"/>
</dbReference>
<keyword evidence="1" id="KW-0732">Signal</keyword>
<protein>
    <submittedName>
        <fullName evidence="3">Quinohemoprotein alcohol dehydrogenase ADH-IIG</fullName>
        <ecNumber evidence="3">1.1.9.1</ecNumber>
    </submittedName>
</protein>
<proteinExistence type="predicted"/>
<keyword evidence="3" id="KW-0560">Oxidoreductase</keyword>
<dbReference type="InterPro" id="IPR018391">
    <property type="entry name" value="PQQ_b-propeller_rpt"/>
</dbReference>
<evidence type="ECO:0000313" key="4">
    <source>
        <dbReference type="Proteomes" id="UP000320496"/>
    </source>
</evidence>
<dbReference type="PANTHER" id="PTHR34512">
    <property type="entry name" value="CELL SURFACE PROTEIN"/>
    <property type="match status" value="1"/>
</dbReference>
<dbReference type="RefSeq" id="WP_197444047.1">
    <property type="nucleotide sequence ID" value="NZ_CP036275.1"/>
</dbReference>
<dbReference type="EC" id="1.1.9.1" evidence="3"/>
<dbReference type="AlphaFoldDB" id="A0A517Z1R7"/>
<feature type="signal peptide" evidence="1">
    <location>
        <begin position="1"/>
        <end position="25"/>
    </location>
</feature>
<evidence type="ECO:0000256" key="1">
    <source>
        <dbReference type="SAM" id="SignalP"/>
    </source>
</evidence>
<accession>A0A517Z1R7</accession>
<reference evidence="3 4" key="1">
    <citation type="submission" date="2019-02" db="EMBL/GenBank/DDBJ databases">
        <title>Deep-cultivation of Planctomycetes and their phenomic and genomic characterization uncovers novel biology.</title>
        <authorList>
            <person name="Wiegand S."/>
            <person name="Jogler M."/>
            <person name="Boedeker C."/>
            <person name="Pinto D."/>
            <person name="Vollmers J."/>
            <person name="Rivas-Marin E."/>
            <person name="Kohn T."/>
            <person name="Peeters S.H."/>
            <person name="Heuer A."/>
            <person name="Rast P."/>
            <person name="Oberbeckmann S."/>
            <person name="Bunk B."/>
            <person name="Jeske O."/>
            <person name="Meyerdierks A."/>
            <person name="Storesund J.E."/>
            <person name="Kallscheuer N."/>
            <person name="Luecker S."/>
            <person name="Lage O.M."/>
            <person name="Pohl T."/>
            <person name="Merkel B.J."/>
            <person name="Hornburger P."/>
            <person name="Mueller R.-W."/>
            <person name="Bruemmer F."/>
            <person name="Labrenz M."/>
            <person name="Spormann A.M."/>
            <person name="Op den Camp H."/>
            <person name="Overmann J."/>
            <person name="Amann R."/>
            <person name="Jetten M.S.M."/>
            <person name="Mascher T."/>
            <person name="Medema M.H."/>
            <person name="Devos D.P."/>
            <person name="Kaster A.-K."/>
            <person name="Ovreas L."/>
            <person name="Rohde M."/>
            <person name="Galperin M.Y."/>
            <person name="Jogler C."/>
        </authorList>
    </citation>
    <scope>NUCLEOTIDE SEQUENCE [LARGE SCALE GENOMIC DNA]</scope>
    <source>
        <strain evidence="3 4">Mal4</strain>
    </source>
</reference>
<dbReference type="SUPFAM" id="SSF50998">
    <property type="entry name" value="Quinoprotein alcohol dehydrogenase-like"/>
    <property type="match status" value="1"/>
</dbReference>
<evidence type="ECO:0000259" key="2">
    <source>
        <dbReference type="Pfam" id="PF13360"/>
    </source>
</evidence>
<dbReference type="InterPro" id="IPR011047">
    <property type="entry name" value="Quinoprotein_ADH-like_sf"/>
</dbReference>
<dbReference type="GO" id="GO:0016491">
    <property type="term" value="F:oxidoreductase activity"/>
    <property type="evidence" value="ECO:0007669"/>
    <property type="project" value="UniProtKB-KW"/>
</dbReference>
<organism evidence="3 4">
    <name type="scientific">Maioricimonas rarisocia</name>
    <dbReference type="NCBI Taxonomy" id="2528026"/>
    <lineage>
        <taxon>Bacteria</taxon>
        <taxon>Pseudomonadati</taxon>
        <taxon>Planctomycetota</taxon>
        <taxon>Planctomycetia</taxon>
        <taxon>Planctomycetales</taxon>
        <taxon>Planctomycetaceae</taxon>
        <taxon>Maioricimonas</taxon>
    </lineage>
</organism>
<name>A0A517Z1R7_9PLAN</name>
<feature type="chain" id="PRO_5022162375" evidence="1">
    <location>
        <begin position="26"/>
        <end position="425"/>
    </location>
</feature>